<dbReference type="AlphaFoldDB" id="A0AAV9NJQ3"/>
<reference evidence="3 4" key="1">
    <citation type="submission" date="2023-08" db="EMBL/GenBank/DDBJ databases">
        <title>Black Yeasts Isolated from many extreme environments.</title>
        <authorList>
            <person name="Coleine C."/>
            <person name="Stajich J.E."/>
            <person name="Selbmann L."/>
        </authorList>
    </citation>
    <scope>NUCLEOTIDE SEQUENCE [LARGE SCALE GENOMIC DNA]</scope>
    <source>
        <strain evidence="3 4">CCFEE 5792</strain>
    </source>
</reference>
<dbReference type="RefSeq" id="XP_064709530.1">
    <property type="nucleotide sequence ID" value="XM_064853131.1"/>
</dbReference>
<name>A0AAV9NJQ3_9EURO</name>
<feature type="transmembrane region" description="Helical" evidence="2">
    <location>
        <begin position="141"/>
        <end position="158"/>
    </location>
</feature>
<dbReference type="EMBL" id="JAVRRD010000004">
    <property type="protein sequence ID" value="KAK5059709.1"/>
    <property type="molecule type" value="Genomic_DNA"/>
</dbReference>
<evidence type="ECO:0000256" key="2">
    <source>
        <dbReference type="SAM" id="Phobius"/>
    </source>
</evidence>
<gene>
    <name evidence="3" type="ORF">LTR84_009592</name>
</gene>
<proteinExistence type="predicted"/>
<accession>A0AAV9NJQ3</accession>
<feature type="transmembrane region" description="Helical" evidence="2">
    <location>
        <begin position="52"/>
        <end position="77"/>
    </location>
</feature>
<feature type="region of interest" description="Disordered" evidence="1">
    <location>
        <begin position="1"/>
        <end position="25"/>
    </location>
</feature>
<evidence type="ECO:0008006" key="5">
    <source>
        <dbReference type="Google" id="ProtNLM"/>
    </source>
</evidence>
<keyword evidence="4" id="KW-1185">Reference proteome</keyword>
<dbReference type="GeneID" id="89977750"/>
<feature type="transmembrane region" description="Helical" evidence="2">
    <location>
        <begin position="584"/>
        <end position="611"/>
    </location>
</feature>
<evidence type="ECO:0000313" key="4">
    <source>
        <dbReference type="Proteomes" id="UP001358417"/>
    </source>
</evidence>
<comment type="caution">
    <text evidence="3">The sequence shown here is derived from an EMBL/GenBank/DDBJ whole genome shotgun (WGS) entry which is preliminary data.</text>
</comment>
<organism evidence="3 4">
    <name type="scientific">Exophiala bonariae</name>
    <dbReference type="NCBI Taxonomy" id="1690606"/>
    <lineage>
        <taxon>Eukaryota</taxon>
        <taxon>Fungi</taxon>
        <taxon>Dikarya</taxon>
        <taxon>Ascomycota</taxon>
        <taxon>Pezizomycotina</taxon>
        <taxon>Eurotiomycetes</taxon>
        <taxon>Chaetothyriomycetidae</taxon>
        <taxon>Chaetothyriales</taxon>
        <taxon>Herpotrichiellaceae</taxon>
        <taxon>Exophiala</taxon>
    </lineage>
</organism>
<sequence length="726" mass="77805">MGLTGGTPKIDTPTSSPTKSEVIADEHEVLVPKPPTSSTEDGDQKIMEGATLSLLCGALFPCIPVTAVCAVLLTLIFKNQIKEPYMVVQEVSQAHTTDLINQTLTEVSKLKAGGDNVYWLWAKKSTTPGTLHMIASITGKVMPFITSTCMALVAFFAGRRIISITKVQKQRDMPTPHQMSILISLLNGSGVKPLWETLKYRYRNHEALVQPVPLAFWSLAWIVVLTLAIQSVDSWFGVATQPATVQILMVANTTSAYGRQLNSSVCSSLWHQMPCIGDSSALCDYPCSITNWTSPTGSERFGLQHAQEAAEVLMNNSYINFVLNVSAGSYDTQHYFLGDKKSSTSHDFTTDTFAVSTSCEVITQNCSIGTGFTCGGFTSESFAWTGAVGVERASATGPSNQSSTGIQFFNDSGLTVPVGGDASKGLFITANPAPFLLFSKGFPPIDTSADQFTYMRDNHYLGYDSSGDPVFVLNCSMSVYQAKYNYTNGGVSKGGLFDLRLADPAYGGIFSAGFAVDSALGHLSLQDAAALAAYQHRPDLLANSFANQFSQSAVSLSAGIMSPSENVFEQRRWNNVLVTKVPILPLYVLIALKAIYALFALGLAGLAILLADPITTQDVKERLTIDGLAVGLFESDAHRSKGVTEIEQLYREHNAKTQGDDKNSDGTASVPAKVGMVRNAQGGWSWATTVKLADSFGLSQVSGLVQNDVKAGLSTIIESGPGALHL</sequence>
<keyword evidence="2" id="KW-1133">Transmembrane helix</keyword>
<evidence type="ECO:0000256" key="1">
    <source>
        <dbReference type="SAM" id="MobiDB-lite"/>
    </source>
</evidence>
<keyword evidence="2" id="KW-0812">Transmembrane</keyword>
<keyword evidence="2" id="KW-0472">Membrane</keyword>
<dbReference type="Proteomes" id="UP001358417">
    <property type="component" value="Unassembled WGS sequence"/>
</dbReference>
<evidence type="ECO:0000313" key="3">
    <source>
        <dbReference type="EMBL" id="KAK5059709.1"/>
    </source>
</evidence>
<feature type="transmembrane region" description="Helical" evidence="2">
    <location>
        <begin position="207"/>
        <end position="229"/>
    </location>
</feature>
<protein>
    <recommendedName>
        <fullName evidence="5">Peptidase A1 domain-containing protein</fullName>
    </recommendedName>
</protein>